<name>A0AA41R815_9BACT</name>
<dbReference type="InterPro" id="IPR028081">
    <property type="entry name" value="Leu-bd"/>
</dbReference>
<accession>A0AA41R815</accession>
<dbReference type="PANTHER" id="PTHR30483:SF6">
    <property type="entry name" value="PERIPLASMIC BINDING PROTEIN OF ABC TRANSPORTER FOR NATURAL AMINO ACIDS"/>
    <property type="match status" value="1"/>
</dbReference>
<evidence type="ECO:0000313" key="6">
    <source>
        <dbReference type="Proteomes" id="UP001165427"/>
    </source>
</evidence>
<dbReference type="EMBL" id="JALJRB010000031">
    <property type="protein sequence ID" value="MCJ8502691.1"/>
    <property type="molecule type" value="Genomic_DNA"/>
</dbReference>
<feature type="signal peptide" evidence="3">
    <location>
        <begin position="1"/>
        <end position="21"/>
    </location>
</feature>
<dbReference type="InterPro" id="IPR051010">
    <property type="entry name" value="BCAA_transport"/>
</dbReference>
<comment type="caution">
    <text evidence="5">The sequence shown here is derived from an EMBL/GenBank/DDBJ whole genome shotgun (WGS) entry which is preliminary data.</text>
</comment>
<feature type="chain" id="PRO_5041406743" evidence="3">
    <location>
        <begin position="22"/>
        <end position="373"/>
    </location>
</feature>
<keyword evidence="2 3" id="KW-0732">Signal</keyword>
<dbReference type="InterPro" id="IPR028082">
    <property type="entry name" value="Peripla_BP_I"/>
</dbReference>
<evidence type="ECO:0000259" key="4">
    <source>
        <dbReference type="Pfam" id="PF13458"/>
    </source>
</evidence>
<dbReference type="AlphaFoldDB" id="A0AA41R815"/>
<reference evidence="5" key="1">
    <citation type="submission" date="2022-04" db="EMBL/GenBank/DDBJ databases">
        <title>Desulfatitalea alkaliphila sp. nov., a novel anaerobic sulfate-reducing bacterium isolated from terrestrial mud volcano, Taman Peninsula, Russia.</title>
        <authorList>
            <person name="Khomyakova M.A."/>
            <person name="Merkel A.Y."/>
            <person name="Slobodkin A.I."/>
        </authorList>
    </citation>
    <scope>NUCLEOTIDE SEQUENCE</scope>
    <source>
        <strain evidence="5">M08but</strain>
    </source>
</reference>
<evidence type="ECO:0000256" key="3">
    <source>
        <dbReference type="SAM" id="SignalP"/>
    </source>
</evidence>
<dbReference type="SUPFAM" id="SSF53822">
    <property type="entry name" value="Periplasmic binding protein-like I"/>
    <property type="match status" value="1"/>
</dbReference>
<organism evidence="5 6">
    <name type="scientific">Desulfatitalea alkaliphila</name>
    <dbReference type="NCBI Taxonomy" id="2929485"/>
    <lineage>
        <taxon>Bacteria</taxon>
        <taxon>Pseudomonadati</taxon>
        <taxon>Thermodesulfobacteriota</taxon>
        <taxon>Desulfobacteria</taxon>
        <taxon>Desulfobacterales</taxon>
        <taxon>Desulfosarcinaceae</taxon>
        <taxon>Desulfatitalea</taxon>
    </lineage>
</organism>
<dbReference type="Gene3D" id="3.40.50.2300">
    <property type="match status" value="2"/>
</dbReference>
<dbReference type="PANTHER" id="PTHR30483">
    <property type="entry name" value="LEUCINE-SPECIFIC-BINDING PROTEIN"/>
    <property type="match status" value="1"/>
</dbReference>
<evidence type="ECO:0000256" key="1">
    <source>
        <dbReference type="ARBA" id="ARBA00010062"/>
    </source>
</evidence>
<comment type="similarity">
    <text evidence="1">Belongs to the leucine-binding protein family.</text>
</comment>
<sequence length="373" mass="40124">MKKMLLLVLLIGLLTVGSALAADPIRIGLMAPLTGAWASEGQDMKQIVELLAEDLNAAGGINGRQVRVIIADDGGDPRTAALAAQRLSTQNILAVIGTYGSAVTEASQGIYDEAGIIQVANGSTAIRLTEKGNPYFLRTCPRDDEQGLVGFKALKDGGFKAIAILHDNSSYAKGLADETRALLQKDGANIVFFDALTPQQNDYTAILTRMRAANPDVVFFTGYYGEAGLLLRQKMEMNWTVPFIGGDATNNPDLVKIAGPTAAAGYRFLSPPVPQDLDTPEAKAFMASYRNKYNAEPGSVWAVLAGDGFRVITKAIEATDSTDRDKIVAYLKNEMQDFPGLTGEISFDEKGDRVGDLYRVYEVNAEGKFVMLP</sequence>
<evidence type="ECO:0000256" key="2">
    <source>
        <dbReference type="ARBA" id="ARBA00022729"/>
    </source>
</evidence>
<proteinExistence type="inferred from homology"/>
<dbReference type="CDD" id="cd06342">
    <property type="entry name" value="PBP1_ABC_LIVBP-like"/>
    <property type="match status" value="1"/>
</dbReference>
<gene>
    <name evidence="5" type="ORF">MRX98_19100</name>
</gene>
<keyword evidence="6" id="KW-1185">Reference proteome</keyword>
<evidence type="ECO:0000313" key="5">
    <source>
        <dbReference type="EMBL" id="MCJ8502691.1"/>
    </source>
</evidence>
<feature type="domain" description="Leucine-binding protein" evidence="4">
    <location>
        <begin position="24"/>
        <end position="367"/>
    </location>
</feature>
<dbReference type="Pfam" id="PF13458">
    <property type="entry name" value="Peripla_BP_6"/>
    <property type="match status" value="1"/>
</dbReference>
<protein>
    <submittedName>
        <fullName evidence="5">Branched-chain amino acid ABC transporter substrate-binding protein</fullName>
    </submittedName>
</protein>
<dbReference type="RefSeq" id="WP_246913856.1">
    <property type="nucleotide sequence ID" value="NZ_JALJRB010000031.1"/>
</dbReference>
<dbReference type="Proteomes" id="UP001165427">
    <property type="component" value="Unassembled WGS sequence"/>
</dbReference>